<dbReference type="Proteomes" id="UP000752696">
    <property type="component" value="Unassembled WGS sequence"/>
</dbReference>
<evidence type="ECO:0000313" key="2">
    <source>
        <dbReference type="Proteomes" id="UP000752696"/>
    </source>
</evidence>
<organism evidence="1 2">
    <name type="scientific">Heterotrigona itama</name>
    <dbReference type="NCBI Taxonomy" id="395501"/>
    <lineage>
        <taxon>Eukaryota</taxon>
        <taxon>Metazoa</taxon>
        <taxon>Ecdysozoa</taxon>
        <taxon>Arthropoda</taxon>
        <taxon>Hexapoda</taxon>
        <taxon>Insecta</taxon>
        <taxon>Pterygota</taxon>
        <taxon>Neoptera</taxon>
        <taxon>Endopterygota</taxon>
        <taxon>Hymenoptera</taxon>
        <taxon>Apocrita</taxon>
        <taxon>Aculeata</taxon>
        <taxon>Apoidea</taxon>
        <taxon>Anthophila</taxon>
        <taxon>Apidae</taxon>
        <taxon>Heterotrigona</taxon>
    </lineage>
</organism>
<feature type="non-terminal residue" evidence="1">
    <location>
        <position position="88"/>
    </location>
</feature>
<reference evidence="1" key="1">
    <citation type="submission" date="2020-07" db="EMBL/GenBank/DDBJ databases">
        <authorList>
            <person name="Nazaruddin N."/>
        </authorList>
    </citation>
    <scope>NUCLEOTIDE SEQUENCE</scope>
</reference>
<gene>
    <name evidence="1" type="ORF">MHI_LOCUS641081</name>
</gene>
<keyword evidence="2" id="KW-1185">Reference proteome</keyword>
<accession>A0A6V7H9I8</accession>
<evidence type="ECO:0000313" key="1">
    <source>
        <dbReference type="EMBL" id="CAD1476383.1"/>
    </source>
</evidence>
<dbReference type="AlphaFoldDB" id="A0A6V7H9I8"/>
<comment type="caution">
    <text evidence="1">The sequence shown here is derived from an EMBL/GenBank/DDBJ whole genome shotgun (WGS) entry which is preliminary data.</text>
</comment>
<protein>
    <submittedName>
        <fullName evidence="1">Uncharacterized protein</fullName>
    </submittedName>
</protein>
<dbReference type="OrthoDB" id="10259681at2759"/>
<proteinExistence type="predicted"/>
<dbReference type="EMBL" id="CAJDYZ010009328">
    <property type="protein sequence ID" value="CAD1476383.1"/>
    <property type="molecule type" value="Genomic_DNA"/>
</dbReference>
<name>A0A6V7H9I8_9HYME</name>
<sequence length="88" mass="10297">MFYRDNVLFQTEWHDELFHSHLNVFALYFESNAIQSTEADNHDDHYAMDRTNDLGFIIVVTHNAYARSGEVECSVMLCNAQIGLLMYF</sequence>